<feature type="domain" description="Secretion system C-terminal sorting" evidence="2">
    <location>
        <begin position="1654"/>
        <end position="1725"/>
    </location>
</feature>
<evidence type="ECO:0000313" key="4">
    <source>
        <dbReference type="Proteomes" id="UP000316167"/>
    </source>
</evidence>
<dbReference type="SUPFAM" id="SSF51126">
    <property type="entry name" value="Pectin lyase-like"/>
    <property type="match status" value="3"/>
</dbReference>
<dbReference type="InterPro" id="IPR059226">
    <property type="entry name" value="Choice_anch_Q_dom"/>
</dbReference>
<dbReference type="NCBIfam" id="NF041518">
    <property type="entry name" value="choice_anch_Q"/>
    <property type="match status" value="2"/>
</dbReference>
<dbReference type="Pfam" id="PF18962">
    <property type="entry name" value="Por_Secre_tail"/>
    <property type="match status" value="1"/>
</dbReference>
<sequence length="1732" mass="188176">MRLLLLIIFLCFFTTGFSEILHVKSEYSAEGLNNGTSWKHAFYNLQVAIDSSKAGDTIKVGAGVYYITQFYKDSITLLGGYSFLKGDTTDAKRNWAANHTILSGRREGIYTDYLMTVNDFIGMTLIDGFLFNSSTYAGIRIENTKNFIVRNSVFEDHRNTALQITNSIVSFINCVFTNNGSAVLNSLNSKLTITNSLFTYNGLYNVRVISNINSDLSLINCTLVGNRQTVFYGNGTGTSNIRNCIFAGNLSINNYTEDTDIETNGHNLLISNCITQTFTNASSGRLLTAFNPRFVNIANPAGPDNRYFTSDDGLQLSVPCSPALNSGSNSFLDTITTDILGQSRVYNNGTVDMGAYERQAIPGTTFKTVYVKSNVNTGTNDGSSWQNAFPTLQEALLYCADTIKIAEGIYQTSNSNSDSIFYIENKKVLLGGYPSFGNPSDNERNPFLYLSILQGKFPGLNQTTRSPVIKMYYTDSTTIIDGISFNNGENDPTRGTNPDALLINYRSNPIIQNCNFVIAPSKGITRTGVTVRGESSPSFFNNRFSAYNSYRGGTALSCYESTLTIRNCTFLGDTAGIRTTINQTPVISISLTNSQLIMDSTQFWKIPYSGSGNFIVSNNSLLDINTCIFRDVQTNSDILIKNNSKTTGVISNCIFKNYNVFSSKALIYNDNSSIIFNRCLFDSSGLMIENINRSAPTFNNCVSINGQFMKNTKSFPAINNSTIVNTFISSIAGSQQRSEKELITSNDSTTVRANNTIFWTFKQTLGKQEILNETLQGTSEAILTNCITRTYGTNGINGNIVGENPRFVQLTDPDGPDNIMFTADDGIRLANCSPAINSGTSDAGTILSRDILNQPRIFGNSIDIGAYEFQGQVNLNNSFFVNATATGDNTGVNWINSYNTLQAAVCNVCADTIRVAAGTYYPATTTRDSSFYIDRPITMLGGYPSFGNPAEDLRDANLNTTIIDGNIGSQNDSTDNSRTLLVIVGTKDSVVIDGFTFKNGFNSNGGIFFGTGSSAGIYTYNNHTIIRNCNFLNNTGRLGGAIAVEDYTTCKITGSLFFNNNASNYGGAIHFSGDSLIVSNAVFEKNNSFGEGGAIKLTSGIFNISNSVFYQNFTIGTNLLGAGGAVWAASNLSFGSINNCTFRENKTQNTLAYGGGLYTNQILKTVVKNCIFSGNSTGSPGQGSYPDMDWNGNYNTVSQTILQKPRLYTSPLKILYASEIFIDSLNPKGIDQKWMTADDGLIPNYNSAAINFGNNTPVENLPWDLAFAQRIINDTVDAGAYEYQNMPVANAGRDTSICIGTFAQIGKPGNPKHTYKWSSDPIGFTSSEITPKVNPSVATTYFLEVSNGIQTTKDTIIVTPQSTLTSSVAITASATSICQGSNIVFTAANVHGGDTPSYQWQINYLNTGTNQSTFSSNTLNNGDSVRVIMTSSSTCSSPVATSNTIKINVTPLITPAISIKIEPSPICTGDTLTIVATPVNSGSNPFYTLIIGGVVYQSGTSTTFRVPTSHFTSGSQFWVRMINNERCVSDPTAYSNLITVNTNTSVTPSIQISGNTTILAGQSSLISATSVNGGIQPSYQWQESYSTGNWQNIANATAPTINYAPISAGYKLRCILTSNEFCARPQSVISNTLLFTVNTATGLNNNLRNVFVKLYPNPATNFIIIDSLNLADKWETCIITGINSRQYLKTISVRNATKITIATEQLISGLYFITLQNKEGKKIHLKFVKLQF</sequence>
<dbReference type="OrthoDB" id="8901262at2"/>
<proteinExistence type="predicted"/>
<dbReference type="InterPro" id="IPR012334">
    <property type="entry name" value="Pectin_lyas_fold"/>
</dbReference>
<protein>
    <submittedName>
        <fullName evidence="3">Uncharacterized protein</fullName>
    </submittedName>
</protein>
<dbReference type="Pfam" id="PF13229">
    <property type="entry name" value="Beta_helix"/>
    <property type="match status" value="1"/>
</dbReference>
<accession>A0A562SGM8</accession>
<reference evidence="3 4" key="1">
    <citation type="journal article" date="2015" name="Stand. Genomic Sci.">
        <title>Genomic Encyclopedia of Bacterial and Archaeal Type Strains, Phase III: the genomes of soil and plant-associated and newly described type strains.</title>
        <authorList>
            <person name="Whitman W.B."/>
            <person name="Woyke T."/>
            <person name="Klenk H.P."/>
            <person name="Zhou Y."/>
            <person name="Lilburn T.G."/>
            <person name="Beck B.J."/>
            <person name="De Vos P."/>
            <person name="Vandamme P."/>
            <person name="Eisen J.A."/>
            <person name="Garrity G."/>
            <person name="Hugenholtz P."/>
            <person name="Kyrpides N.C."/>
        </authorList>
    </citation>
    <scope>NUCLEOTIDE SEQUENCE [LARGE SCALE GENOMIC DNA]</scope>
    <source>
        <strain evidence="3 4">CGMCC 1.7271</strain>
    </source>
</reference>
<name>A0A562SGM8_9BACT</name>
<evidence type="ECO:0000313" key="3">
    <source>
        <dbReference type="EMBL" id="TWI80457.1"/>
    </source>
</evidence>
<dbReference type="RefSeq" id="WP_144887397.1">
    <property type="nucleotide sequence ID" value="NZ_VLLE01000005.1"/>
</dbReference>
<dbReference type="SMART" id="SM00710">
    <property type="entry name" value="PbH1"/>
    <property type="match status" value="10"/>
</dbReference>
<feature type="domain" description="Right handed beta helix" evidence="1">
    <location>
        <begin position="125"/>
        <end position="261"/>
    </location>
</feature>
<dbReference type="Proteomes" id="UP000316167">
    <property type="component" value="Unassembled WGS sequence"/>
</dbReference>
<dbReference type="EMBL" id="VLLE01000005">
    <property type="protein sequence ID" value="TWI80457.1"/>
    <property type="molecule type" value="Genomic_DNA"/>
</dbReference>
<dbReference type="Gene3D" id="2.160.20.10">
    <property type="entry name" value="Single-stranded right-handed beta-helix, Pectin lyase-like"/>
    <property type="match status" value="3"/>
</dbReference>
<evidence type="ECO:0000259" key="1">
    <source>
        <dbReference type="Pfam" id="PF13229"/>
    </source>
</evidence>
<gene>
    <name evidence="3" type="ORF">IQ13_3134</name>
</gene>
<organism evidence="3 4">
    <name type="scientific">Lacibacter cauensis</name>
    <dbReference type="NCBI Taxonomy" id="510947"/>
    <lineage>
        <taxon>Bacteria</taxon>
        <taxon>Pseudomonadati</taxon>
        <taxon>Bacteroidota</taxon>
        <taxon>Chitinophagia</taxon>
        <taxon>Chitinophagales</taxon>
        <taxon>Chitinophagaceae</taxon>
        <taxon>Lacibacter</taxon>
    </lineage>
</organism>
<dbReference type="InterPro" id="IPR006626">
    <property type="entry name" value="PbH1"/>
</dbReference>
<keyword evidence="4" id="KW-1185">Reference proteome</keyword>
<dbReference type="InterPro" id="IPR026444">
    <property type="entry name" value="Secre_tail"/>
</dbReference>
<dbReference type="NCBIfam" id="TIGR04183">
    <property type="entry name" value="Por_Secre_tail"/>
    <property type="match status" value="1"/>
</dbReference>
<comment type="caution">
    <text evidence="3">The sequence shown here is derived from an EMBL/GenBank/DDBJ whole genome shotgun (WGS) entry which is preliminary data.</text>
</comment>
<dbReference type="InterPro" id="IPR039448">
    <property type="entry name" value="Beta_helix"/>
</dbReference>
<dbReference type="InterPro" id="IPR011050">
    <property type="entry name" value="Pectin_lyase_fold/virulence"/>
</dbReference>
<evidence type="ECO:0000259" key="2">
    <source>
        <dbReference type="Pfam" id="PF18962"/>
    </source>
</evidence>